<evidence type="ECO:0000256" key="6">
    <source>
        <dbReference type="ARBA" id="ARBA00022756"/>
    </source>
</evidence>
<evidence type="ECO:0000256" key="7">
    <source>
        <dbReference type="ARBA" id="ARBA00022898"/>
    </source>
</evidence>
<dbReference type="SUPFAM" id="SSF53383">
    <property type="entry name" value="PLP-dependent transferases"/>
    <property type="match status" value="1"/>
</dbReference>
<dbReference type="Pfam" id="PF00155">
    <property type="entry name" value="Aminotran_1_2"/>
    <property type="match status" value="1"/>
</dbReference>
<evidence type="ECO:0000256" key="2">
    <source>
        <dbReference type="ARBA" id="ARBA00004746"/>
    </source>
</evidence>
<feature type="binding site" evidence="9">
    <location>
        <begin position="110"/>
        <end position="111"/>
    </location>
    <ligand>
        <name>pyridoxal 5'-phosphate</name>
        <dbReference type="ChEBI" id="CHEBI:597326"/>
    </ligand>
</feature>
<organism evidence="11 12">
    <name type="scientific">Sinobacterium norvegicum</name>
    <dbReference type="NCBI Taxonomy" id="1641715"/>
    <lineage>
        <taxon>Bacteria</taxon>
        <taxon>Pseudomonadati</taxon>
        <taxon>Pseudomonadota</taxon>
        <taxon>Gammaproteobacteria</taxon>
        <taxon>Cellvibrionales</taxon>
        <taxon>Spongiibacteraceae</taxon>
        <taxon>Sinobacterium</taxon>
    </lineage>
</organism>
<name>A0ABM9AFT8_9GAMM</name>
<dbReference type="NCBIfam" id="TIGR00858">
    <property type="entry name" value="bioF"/>
    <property type="match status" value="1"/>
</dbReference>
<evidence type="ECO:0000256" key="3">
    <source>
        <dbReference type="ARBA" id="ARBA00010008"/>
    </source>
</evidence>
<feature type="domain" description="Aminotransferase class I/classII large" evidence="10">
    <location>
        <begin position="43"/>
        <end position="383"/>
    </location>
</feature>
<dbReference type="PANTHER" id="PTHR13693:SF100">
    <property type="entry name" value="8-AMINO-7-OXONONANOATE SYNTHASE"/>
    <property type="match status" value="1"/>
</dbReference>
<keyword evidence="6 9" id="KW-0093">Biotin biosynthesis</keyword>
<dbReference type="InterPro" id="IPR015421">
    <property type="entry name" value="PyrdxlP-dep_Trfase_major"/>
</dbReference>
<dbReference type="InterPro" id="IPR015422">
    <property type="entry name" value="PyrdxlP-dep_Trfase_small"/>
</dbReference>
<dbReference type="Proteomes" id="UP000838100">
    <property type="component" value="Unassembled WGS sequence"/>
</dbReference>
<comment type="catalytic activity">
    <reaction evidence="8 9">
        <text>6-carboxyhexanoyl-[ACP] + L-alanine + H(+) = (8S)-8-amino-7-oxononanoate + holo-[ACP] + CO2</text>
        <dbReference type="Rhea" id="RHEA:42288"/>
        <dbReference type="Rhea" id="RHEA-COMP:9685"/>
        <dbReference type="Rhea" id="RHEA-COMP:9955"/>
        <dbReference type="ChEBI" id="CHEBI:15378"/>
        <dbReference type="ChEBI" id="CHEBI:16526"/>
        <dbReference type="ChEBI" id="CHEBI:57972"/>
        <dbReference type="ChEBI" id="CHEBI:64479"/>
        <dbReference type="ChEBI" id="CHEBI:78846"/>
        <dbReference type="ChEBI" id="CHEBI:149468"/>
        <dbReference type="EC" id="2.3.1.47"/>
    </reaction>
</comment>
<reference evidence="11" key="1">
    <citation type="submission" date="2021-12" db="EMBL/GenBank/DDBJ databases">
        <authorList>
            <person name="Rodrigo-Torres L."/>
            <person name="Arahal R. D."/>
            <person name="Lucena T."/>
        </authorList>
    </citation>
    <scope>NUCLEOTIDE SEQUENCE</scope>
    <source>
        <strain evidence="11">CECT 8267</strain>
    </source>
</reference>
<evidence type="ECO:0000256" key="1">
    <source>
        <dbReference type="ARBA" id="ARBA00001933"/>
    </source>
</evidence>
<keyword evidence="11" id="KW-0012">Acyltransferase</keyword>
<feature type="binding site" evidence="9">
    <location>
        <position position="23"/>
    </location>
    <ligand>
        <name>substrate</name>
    </ligand>
</feature>
<evidence type="ECO:0000256" key="9">
    <source>
        <dbReference type="HAMAP-Rule" id="MF_01693"/>
    </source>
</evidence>
<dbReference type="InterPro" id="IPR050087">
    <property type="entry name" value="AON_synthase_class-II"/>
</dbReference>
<comment type="function">
    <text evidence="9">Catalyzes the decarboxylative condensation of pimeloyl-[acyl-carrier protein] and L-alanine to produce 8-amino-7-oxononanoate (AON), [acyl-carrier protein], and carbon dioxide.</text>
</comment>
<dbReference type="Gene3D" id="3.40.640.10">
    <property type="entry name" value="Type I PLP-dependent aspartate aminotransferase-like (Major domain)"/>
    <property type="match status" value="1"/>
</dbReference>
<comment type="pathway">
    <text evidence="2 9">Cofactor biosynthesis; biotin biosynthesis.</text>
</comment>
<dbReference type="EC" id="2.3.1.47" evidence="9"/>
<evidence type="ECO:0000256" key="5">
    <source>
        <dbReference type="ARBA" id="ARBA00022679"/>
    </source>
</evidence>
<comment type="subunit">
    <text evidence="4 9">Homodimer.</text>
</comment>
<evidence type="ECO:0000259" key="10">
    <source>
        <dbReference type="Pfam" id="PF00155"/>
    </source>
</evidence>
<protein>
    <recommendedName>
        <fullName evidence="9">8-amino-7-oxononanoate synthase</fullName>
        <shortName evidence="9">AONS</shortName>
        <ecNumber evidence="9">2.3.1.47</ecNumber>
    </recommendedName>
    <alternativeName>
        <fullName evidence="9">7-keto-8-amino-pelargonic acid synthase</fullName>
        <shortName evidence="9">7-KAP synthase</shortName>
        <shortName evidence="9">KAPA synthase</shortName>
    </alternativeName>
    <alternativeName>
        <fullName evidence="9">8-amino-7-ketopelargonate synthase</fullName>
    </alternativeName>
</protein>
<dbReference type="EMBL" id="CAKLPX010000002">
    <property type="protein sequence ID" value="CAH0991903.1"/>
    <property type="molecule type" value="Genomic_DNA"/>
</dbReference>
<dbReference type="InterPro" id="IPR001917">
    <property type="entry name" value="Aminotrans_II_pyridoxalP_BS"/>
</dbReference>
<gene>
    <name evidence="9 11" type="primary">bioF</name>
    <name evidence="11" type="ORF">SIN8267_02018</name>
</gene>
<comment type="caution">
    <text evidence="11">The sequence shown here is derived from an EMBL/GenBank/DDBJ whole genome shotgun (WGS) entry which is preliminary data.</text>
</comment>
<dbReference type="Gene3D" id="3.90.1150.10">
    <property type="entry name" value="Aspartate Aminotransferase, domain 1"/>
    <property type="match status" value="1"/>
</dbReference>
<sequence length="399" mass="42501">MSASLEQTLAKGLAERQQQQLYRQRRTVASAQGAEIVVDGQRCLNFCSNDYLGLANHPKLIEAARLAADSYGVGSGASHLVCGHSTEHHALEEELAELTGRSRALLFSTGYMANLGAITALVGKGDFVFEDKLNHASLIDGGLLSGARFQRFLHNDVDALDKRLSRCADEGRKLVVVDGVFSMDGDIAPLPELAATCAKHDAWLMVDDAHGLGVLGGSGAGCADQYHLDQQQLPILMATLGKGLGSSGAFIAGSDELIETLIQFSRSYIYTTAMPPMVAAATRASIKLLSTESWRRGYLADLIAFFRRGAEQLGLDIMPSSTAIQPLLIGDAGKAMAYSRALQQRGFWVGAIRPPTVAAGSARLRITLTAAHSEEQVEQLLLALAEVAAADGRGELDHA</sequence>
<accession>A0ABM9AFT8</accession>
<feature type="binding site" evidence="9">
    <location>
        <position position="182"/>
    </location>
    <ligand>
        <name>pyridoxal 5'-phosphate</name>
        <dbReference type="ChEBI" id="CHEBI:597326"/>
    </ligand>
</feature>
<keyword evidence="12" id="KW-1185">Reference proteome</keyword>
<feature type="binding site" evidence="9">
    <location>
        <position position="239"/>
    </location>
    <ligand>
        <name>pyridoxal 5'-phosphate</name>
        <dbReference type="ChEBI" id="CHEBI:597326"/>
    </ligand>
</feature>
<dbReference type="InterPro" id="IPR022834">
    <property type="entry name" value="AONS_Proteobacteria"/>
</dbReference>
<dbReference type="PANTHER" id="PTHR13693">
    <property type="entry name" value="CLASS II AMINOTRANSFERASE/8-AMINO-7-OXONONANOATE SYNTHASE"/>
    <property type="match status" value="1"/>
</dbReference>
<feature type="modified residue" description="N6-(pyridoxal phosphate)lysine" evidence="9">
    <location>
        <position position="242"/>
    </location>
</feature>
<feature type="binding site" evidence="9">
    <location>
        <position position="135"/>
    </location>
    <ligand>
        <name>substrate</name>
    </ligand>
</feature>
<dbReference type="GO" id="GO:0008710">
    <property type="term" value="F:8-amino-7-oxononanoate synthase activity"/>
    <property type="evidence" value="ECO:0007669"/>
    <property type="project" value="UniProtKB-EC"/>
</dbReference>
<dbReference type="PROSITE" id="PS00599">
    <property type="entry name" value="AA_TRANSFER_CLASS_2"/>
    <property type="match status" value="1"/>
</dbReference>
<feature type="binding site" evidence="9">
    <location>
        <position position="210"/>
    </location>
    <ligand>
        <name>pyridoxal 5'-phosphate</name>
        <dbReference type="ChEBI" id="CHEBI:597326"/>
    </ligand>
</feature>
<proteinExistence type="inferred from homology"/>
<dbReference type="InterPro" id="IPR004723">
    <property type="entry name" value="AONS_Archaea/Proteobacteria"/>
</dbReference>
<evidence type="ECO:0000313" key="12">
    <source>
        <dbReference type="Proteomes" id="UP000838100"/>
    </source>
</evidence>
<keyword evidence="7 9" id="KW-0663">Pyridoxal phosphate</keyword>
<evidence type="ECO:0000313" key="11">
    <source>
        <dbReference type="EMBL" id="CAH0991903.1"/>
    </source>
</evidence>
<dbReference type="HAMAP" id="MF_01693">
    <property type="entry name" value="BioF_aminotrans_2"/>
    <property type="match status" value="1"/>
</dbReference>
<dbReference type="RefSeq" id="WP_237444602.1">
    <property type="nucleotide sequence ID" value="NZ_CAKLPX010000002.1"/>
</dbReference>
<evidence type="ECO:0000256" key="8">
    <source>
        <dbReference type="ARBA" id="ARBA00047715"/>
    </source>
</evidence>
<dbReference type="CDD" id="cd06454">
    <property type="entry name" value="KBL_like"/>
    <property type="match status" value="1"/>
</dbReference>
<keyword evidence="5 9" id="KW-0808">Transferase</keyword>
<evidence type="ECO:0000256" key="4">
    <source>
        <dbReference type="ARBA" id="ARBA00011738"/>
    </source>
</evidence>
<feature type="binding site" evidence="9">
    <location>
        <position position="356"/>
    </location>
    <ligand>
        <name>substrate</name>
    </ligand>
</feature>
<dbReference type="InterPro" id="IPR004839">
    <property type="entry name" value="Aminotransferase_I/II_large"/>
</dbReference>
<dbReference type="InterPro" id="IPR015424">
    <property type="entry name" value="PyrdxlP-dep_Trfase"/>
</dbReference>
<comment type="cofactor">
    <cofactor evidence="1 9">
        <name>pyridoxal 5'-phosphate</name>
        <dbReference type="ChEBI" id="CHEBI:597326"/>
    </cofactor>
</comment>
<comment type="similarity">
    <text evidence="3 9">Belongs to the class-II pyridoxal-phosphate-dependent aminotransferase family. BioF subfamily.</text>
</comment>